<reference evidence="2" key="1">
    <citation type="submission" date="2023-04" db="EMBL/GenBank/DDBJ databases">
        <title>Candida boidinii NBRC 10035.</title>
        <authorList>
            <person name="Ichikawa N."/>
            <person name="Sato H."/>
            <person name="Tonouchi N."/>
        </authorList>
    </citation>
    <scope>NUCLEOTIDE SEQUENCE</scope>
    <source>
        <strain evidence="2">NBRC 10035</strain>
    </source>
</reference>
<feature type="compositionally biased region" description="Low complexity" evidence="1">
    <location>
        <begin position="27"/>
        <end position="46"/>
    </location>
</feature>
<dbReference type="AlphaFoldDB" id="A0A9W6WKV0"/>
<evidence type="ECO:0000256" key="1">
    <source>
        <dbReference type="SAM" id="MobiDB-lite"/>
    </source>
</evidence>
<comment type="caution">
    <text evidence="2">The sequence shown here is derived from an EMBL/GenBank/DDBJ whole genome shotgun (WGS) entry which is preliminary data.</text>
</comment>
<feature type="region of interest" description="Disordered" evidence="1">
    <location>
        <begin position="27"/>
        <end position="53"/>
    </location>
</feature>
<evidence type="ECO:0000313" key="3">
    <source>
        <dbReference type="Proteomes" id="UP001165120"/>
    </source>
</evidence>
<feature type="region of interest" description="Disordered" evidence="1">
    <location>
        <begin position="1"/>
        <end position="20"/>
    </location>
</feature>
<organism evidence="2 3">
    <name type="scientific">Candida boidinii</name>
    <name type="common">Yeast</name>
    <dbReference type="NCBI Taxonomy" id="5477"/>
    <lineage>
        <taxon>Eukaryota</taxon>
        <taxon>Fungi</taxon>
        <taxon>Dikarya</taxon>
        <taxon>Ascomycota</taxon>
        <taxon>Saccharomycotina</taxon>
        <taxon>Pichiomycetes</taxon>
        <taxon>Pichiales</taxon>
        <taxon>Pichiaceae</taxon>
        <taxon>Ogataea</taxon>
        <taxon>Ogataea/Candida clade</taxon>
    </lineage>
</organism>
<protein>
    <submittedName>
        <fullName evidence="2">Unnamed protein product</fullName>
    </submittedName>
</protein>
<proteinExistence type="predicted"/>
<evidence type="ECO:0000313" key="2">
    <source>
        <dbReference type="EMBL" id="GME79194.1"/>
    </source>
</evidence>
<accession>A0A9W6WKV0</accession>
<name>A0A9W6WKV0_CANBO</name>
<sequence length="256" mass="29089">MFSLFSSKQSTSSINPSKTPIKVIDFNTTNKSTTKSNNNNNNNNNTLPKNEPNIASISKSKFRLWPFTSSNEPAVTTSANNNNTATITNTASDNITNIDKEVIAMKLVKDSKLTDNNNDIDNDNDDDEFIDIQVRKLSYAEIASLSVDESKKQLKSMKSDKKLGIDDIKVIEDNELGKSITDFEFKECYNKINKFDRLNYEELILNNNDYNNNNQINNETANLINEDDELIVDLKQIKKHSKKFNKKLNKKNSNSK</sequence>
<dbReference type="Proteomes" id="UP001165120">
    <property type="component" value="Unassembled WGS sequence"/>
</dbReference>
<gene>
    <name evidence="2" type="ORF">Cboi02_000604100</name>
</gene>
<keyword evidence="3" id="KW-1185">Reference proteome</keyword>
<dbReference type="EMBL" id="BSXN01003404">
    <property type="protein sequence ID" value="GME79194.1"/>
    <property type="molecule type" value="Genomic_DNA"/>
</dbReference>
<feature type="compositionally biased region" description="Low complexity" evidence="1">
    <location>
        <begin position="1"/>
        <end position="13"/>
    </location>
</feature>